<accession>A0A9W4SJE9</accession>
<dbReference type="EMBL" id="CAMKVN010000835">
    <property type="protein sequence ID" value="CAI2171600.1"/>
    <property type="molecule type" value="Genomic_DNA"/>
</dbReference>
<dbReference type="OrthoDB" id="2381073at2759"/>
<name>A0A9W4SJE9_9GLOM</name>
<sequence>MVKVTTDFMKCYKWTSETLSSELAKYTEEINESLKDDRKVRSNAKMRFRQLELTKKQ</sequence>
<organism evidence="1 2">
    <name type="scientific">Funneliformis geosporum</name>
    <dbReference type="NCBI Taxonomy" id="1117311"/>
    <lineage>
        <taxon>Eukaryota</taxon>
        <taxon>Fungi</taxon>
        <taxon>Fungi incertae sedis</taxon>
        <taxon>Mucoromycota</taxon>
        <taxon>Glomeromycotina</taxon>
        <taxon>Glomeromycetes</taxon>
        <taxon>Glomerales</taxon>
        <taxon>Glomeraceae</taxon>
        <taxon>Funneliformis</taxon>
    </lineage>
</organism>
<feature type="non-terminal residue" evidence="1">
    <location>
        <position position="57"/>
    </location>
</feature>
<proteinExistence type="predicted"/>
<evidence type="ECO:0000313" key="2">
    <source>
        <dbReference type="Proteomes" id="UP001153678"/>
    </source>
</evidence>
<protein>
    <submittedName>
        <fullName evidence="1">18104_t:CDS:1</fullName>
    </submittedName>
</protein>
<gene>
    <name evidence="1" type="ORF">FWILDA_LOCUS5160</name>
</gene>
<reference evidence="1" key="1">
    <citation type="submission" date="2022-08" db="EMBL/GenBank/DDBJ databases">
        <authorList>
            <person name="Kallberg Y."/>
            <person name="Tangrot J."/>
            <person name="Rosling A."/>
        </authorList>
    </citation>
    <scope>NUCLEOTIDE SEQUENCE</scope>
    <source>
        <strain evidence="1">Wild A</strain>
    </source>
</reference>
<evidence type="ECO:0000313" key="1">
    <source>
        <dbReference type="EMBL" id="CAI2171600.1"/>
    </source>
</evidence>
<dbReference type="Proteomes" id="UP001153678">
    <property type="component" value="Unassembled WGS sequence"/>
</dbReference>
<keyword evidence="2" id="KW-1185">Reference proteome</keyword>
<dbReference type="AlphaFoldDB" id="A0A9W4SJE9"/>
<comment type="caution">
    <text evidence="1">The sequence shown here is derived from an EMBL/GenBank/DDBJ whole genome shotgun (WGS) entry which is preliminary data.</text>
</comment>